<dbReference type="OrthoDB" id="45637at2759"/>
<organism evidence="1 2">
    <name type="scientific">Achlya hypogyna</name>
    <name type="common">Oomycete</name>
    <name type="synonym">Protoachlya hypogyna</name>
    <dbReference type="NCBI Taxonomy" id="1202772"/>
    <lineage>
        <taxon>Eukaryota</taxon>
        <taxon>Sar</taxon>
        <taxon>Stramenopiles</taxon>
        <taxon>Oomycota</taxon>
        <taxon>Saprolegniomycetes</taxon>
        <taxon>Saprolegniales</taxon>
        <taxon>Achlyaceae</taxon>
        <taxon>Achlya</taxon>
    </lineage>
</organism>
<keyword evidence="2" id="KW-1185">Reference proteome</keyword>
<proteinExistence type="predicted"/>
<dbReference type="Proteomes" id="UP000243579">
    <property type="component" value="Unassembled WGS sequence"/>
</dbReference>
<gene>
    <name evidence="1" type="ORF">ACHHYP_08878</name>
</gene>
<comment type="caution">
    <text evidence="1">The sequence shown here is derived from an EMBL/GenBank/DDBJ whole genome shotgun (WGS) entry which is preliminary data.</text>
</comment>
<dbReference type="EMBL" id="JNBR01001443">
    <property type="protein sequence ID" value="OQR87418.1"/>
    <property type="molecule type" value="Genomic_DNA"/>
</dbReference>
<protein>
    <submittedName>
        <fullName evidence="1">Uncharacterized protein</fullName>
    </submittedName>
</protein>
<accession>A0A1V9YNS6</accession>
<sequence>MMKASLPPPPQDAVPLPSWVTTNPHVVVWDDGFHPSGVAPGVTTGKMVVDQHKTSRGLFRIVDDAISDDLAAALHASAVAARVWGVYVRTTDILDRSLETYPPSKPEHERHTLALRAVRDFLCDKQVELVIPADDWKHTHGVGVWVITSSVQDTVAYHMDYAEMFRYQTNITYPPMYGATLHVSPLNVSPESCMTGGDFYANSRGLDHYKDHGYKESFAPLPTWEEMASDKTYLRAPYMHKRGIVMDGNFPHGSTPVTMLPPGMHRVVVGLNLFNHEIGPHAEAYPEHSAKFNKYVKVAQAAAAKSATLSLASIKKSPQQAAFLRYLLRKAKEKNLVRNNSFVPCEQ</sequence>
<dbReference type="AlphaFoldDB" id="A0A1V9YNS6"/>
<evidence type="ECO:0000313" key="2">
    <source>
        <dbReference type="Proteomes" id="UP000243579"/>
    </source>
</evidence>
<name>A0A1V9YNS6_ACHHY</name>
<evidence type="ECO:0000313" key="1">
    <source>
        <dbReference type="EMBL" id="OQR87418.1"/>
    </source>
</evidence>
<reference evidence="1 2" key="1">
    <citation type="journal article" date="2014" name="Genome Biol. Evol.">
        <title>The secreted proteins of Achlya hypogyna and Thraustotheca clavata identify the ancestral oomycete secretome and reveal gene acquisitions by horizontal gene transfer.</title>
        <authorList>
            <person name="Misner I."/>
            <person name="Blouin N."/>
            <person name="Leonard G."/>
            <person name="Richards T.A."/>
            <person name="Lane C.E."/>
        </authorList>
    </citation>
    <scope>NUCLEOTIDE SEQUENCE [LARGE SCALE GENOMIC DNA]</scope>
    <source>
        <strain evidence="1 2">ATCC 48635</strain>
    </source>
</reference>